<evidence type="ECO:0000313" key="1">
    <source>
        <dbReference type="EMBL" id="CAG8837966.1"/>
    </source>
</evidence>
<reference evidence="1" key="1">
    <citation type="submission" date="2021-06" db="EMBL/GenBank/DDBJ databases">
        <authorList>
            <person name="Kallberg Y."/>
            <person name="Tangrot J."/>
            <person name="Rosling A."/>
        </authorList>
    </citation>
    <scope>NUCLEOTIDE SEQUENCE</scope>
    <source>
        <strain evidence="1">MA461A</strain>
    </source>
</reference>
<feature type="non-terminal residue" evidence="1">
    <location>
        <position position="1"/>
    </location>
</feature>
<name>A0ACA9SIS5_9GLOM</name>
<evidence type="ECO:0000313" key="2">
    <source>
        <dbReference type="Proteomes" id="UP000789920"/>
    </source>
</evidence>
<keyword evidence="2" id="KW-1185">Reference proteome</keyword>
<dbReference type="Proteomes" id="UP000789920">
    <property type="component" value="Unassembled WGS sequence"/>
</dbReference>
<proteinExistence type="predicted"/>
<organism evidence="1 2">
    <name type="scientific">Racocetra persica</name>
    <dbReference type="NCBI Taxonomy" id="160502"/>
    <lineage>
        <taxon>Eukaryota</taxon>
        <taxon>Fungi</taxon>
        <taxon>Fungi incertae sedis</taxon>
        <taxon>Mucoromycota</taxon>
        <taxon>Glomeromycotina</taxon>
        <taxon>Glomeromycetes</taxon>
        <taxon>Diversisporales</taxon>
        <taxon>Gigasporaceae</taxon>
        <taxon>Racocetra</taxon>
    </lineage>
</organism>
<sequence>EQSSQNSNRYIPEQIVLSQRESNVNIPNPIIRPAGTSSKSLENNIPTSNISDNTSSDEQDLMQEISTSIKEQAQSIISPEINHTIKISENN</sequence>
<dbReference type="EMBL" id="CAJVQC010119118">
    <property type="protein sequence ID" value="CAG8837966.1"/>
    <property type="molecule type" value="Genomic_DNA"/>
</dbReference>
<feature type="non-terminal residue" evidence="1">
    <location>
        <position position="91"/>
    </location>
</feature>
<accession>A0ACA9SIS5</accession>
<protein>
    <submittedName>
        <fullName evidence="1">34754_t:CDS:1</fullName>
    </submittedName>
</protein>
<comment type="caution">
    <text evidence="1">The sequence shown here is derived from an EMBL/GenBank/DDBJ whole genome shotgun (WGS) entry which is preliminary data.</text>
</comment>
<gene>
    <name evidence="1" type="ORF">RPERSI_LOCUS30494</name>
</gene>